<name>A0A7S2CP61_9STRA</name>
<protein>
    <submittedName>
        <fullName evidence="2">Uncharacterized protein</fullName>
    </submittedName>
</protein>
<organism evidence="2">
    <name type="scientific">Florenciella parvula</name>
    <dbReference type="NCBI Taxonomy" id="236787"/>
    <lineage>
        <taxon>Eukaryota</taxon>
        <taxon>Sar</taxon>
        <taxon>Stramenopiles</taxon>
        <taxon>Ochrophyta</taxon>
        <taxon>Dictyochophyceae</taxon>
        <taxon>Florenciellales</taxon>
        <taxon>Florenciella</taxon>
    </lineage>
</organism>
<proteinExistence type="predicted"/>
<dbReference type="AlphaFoldDB" id="A0A7S2CP61"/>
<sequence>MEDDNWKSVEDQAKEAEAQRVAEAAAAAAAAKARPSFERRPSIADLADGAAKFRRLSTGVVTSGAAELAKDGGAGKLKSAATTVTRMSRASLSITAAAASKLTAELANMSAQVSQEMWKSDADMLGDR</sequence>
<dbReference type="EMBL" id="HBGT01022928">
    <property type="protein sequence ID" value="CAD9429262.1"/>
    <property type="molecule type" value="Transcribed_RNA"/>
</dbReference>
<gene>
    <name evidence="2" type="ORF">FPAR1323_LOCUS11958</name>
</gene>
<accession>A0A7S2CP61</accession>
<evidence type="ECO:0000256" key="1">
    <source>
        <dbReference type="SAM" id="MobiDB-lite"/>
    </source>
</evidence>
<evidence type="ECO:0000313" key="2">
    <source>
        <dbReference type="EMBL" id="CAD9429262.1"/>
    </source>
</evidence>
<feature type="region of interest" description="Disordered" evidence="1">
    <location>
        <begin position="1"/>
        <end position="20"/>
    </location>
</feature>
<reference evidence="2" key="1">
    <citation type="submission" date="2021-01" db="EMBL/GenBank/DDBJ databases">
        <authorList>
            <person name="Corre E."/>
            <person name="Pelletier E."/>
            <person name="Niang G."/>
            <person name="Scheremetjew M."/>
            <person name="Finn R."/>
            <person name="Kale V."/>
            <person name="Holt S."/>
            <person name="Cochrane G."/>
            <person name="Meng A."/>
            <person name="Brown T."/>
            <person name="Cohen L."/>
        </authorList>
    </citation>
    <scope>NUCLEOTIDE SEQUENCE</scope>
    <source>
        <strain evidence="2">RCC1693</strain>
    </source>
</reference>